<keyword evidence="1" id="KW-0812">Transmembrane</keyword>
<sequence length="354" mass="40975">MIWSEDNMDLKNLDNIKIPEELNGLKEKLYRDEMNSKAKKFRYSYIAATLAFIFVLGMAFPKYTKDLPLYNNIFELFGDGNYQSASEHIDEEVVSNGVSIRLVDAVYSNNEVSLTTIIKMKEPIGENVALSSDLAIKNFNILGMTGNSGVKYMGNGIYISESKMNIDFKEHKSKKFAEKADKIKVKYKIDGIFNYETKKEIKGNWKFDIELENLKSDVHVLNNKQEQNGIYLNIDRIEIDDVGTNFKISWWNDLKLDAMINQVDDIYLVDTNGNSFKLEQKGIWGNKDIVNSEAKFSKKIDTDQDYILKCTMRKSDIIGYNEQGKIEKYEIKDRRVYEKIPNVIEFEIPVNLKK</sequence>
<accession>G4D1V6</accession>
<organism evidence="3 4">
    <name type="scientific">Peptoniphilus indolicus ATCC 29427</name>
    <dbReference type="NCBI Taxonomy" id="997350"/>
    <lineage>
        <taxon>Bacteria</taxon>
        <taxon>Bacillati</taxon>
        <taxon>Bacillota</taxon>
        <taxon>Tissierellia</taxon>
        <taxon>Tissierellales</taxon>
        <taxon>Peptoniphilaceae</taxon>
        <taxon>Peptoniphilus</taxon>
    </lineage>
</organism>
<comment type="caution">
    <text evidence="3">The sequence shown here is derived from an EMBL/GenBank/DDBJ whole genome shotgun (WGS) entry which is preliminary data.</text>
</comment>
<proteinExistence type="predicted"/>
<dbReference type="eggNOG" id="ENOG502ZBU2">
    <property type="taxonomic scope" value="Bacteria"/>
</dbReference>
<evidence type="ECO:0000256" key="1">
    <source>
        <dbReference type="SAM" id="Phobius"/>
    </source>
</evidence>
<protein>
    <recommendedName>
        <fullName evidence="2">DUF4179 domain-containing protein</fullName>
    </recommendedName>
</protein>
<dbReference type="STRING" id="997350.HMPREF9129_0386"/>
<evidence type="ECO:0000259" key="2">
    <source>
        <dbReference type="Pfam" id="PF13786"/>
    </source>
</evidence>
<dbReference type="Pfam" id="PF13786">
    <property type="entry name" value="DUF4179"/>
    <property type="match status" value="1"/>
</dbReference>
<dbReference type="HOGENOM" id="CLU_810979_0_0_9"/>
<name>G4D1V6_9FIRM</name>
<dbReference type="Proteomes" id="UP000003422">
    <property type="component" value="Unassembled WGS sequence"/>
</dbReference>
<evidence type="ECO:0000313" key="3">
    <source>
        <dbReference type="EMBL" id="EGY80499.1"/>
    </source>
</evidence>
<evidence type="ECO:0000313" key="4">
    <source>
        <dbReference type="Proteomes" id="UP000003422"/>
    </source>
</evidence>
<feature type="transmembrane region" description="Helical" evidence="1">
    <location>
        <begin position="43"/>
        <end position="60"/>
    </location>
</feature>
<dbReference type="PATRIC" id="fig|997350.3.peg.376"/>
<dbReference type="Gene3D" id="2.60.40.1630">
    <property type="entry name" value="bacillus anthracis domain"/>
    <property type="match status" value="1"/>
</dbReference>
<keyword evidence="4" id="KW-1185">Reference proteome</keyword>
<dbReference type="EMBL" id="AGBB01000029">
    <property type="protein sequence ID" value="EGY80499.1"/>
    <property type="molecule type" value="Genomic_DNA"/>
</dbReference>
<keyword evidence="1" id="KW-0472">Membrane</keyword>
<dbReference type="InterPro" id="IPR025436">
    <property type="entry name" value="DUF4179"/>
</dbReference>
<gene>
    <name evidence="3" type="ORF">HMPREF9129_0386</name>
</gene>
<feature type="domain" description="DUF4179" evidence="2">
    <location>
        <begin position="37"/>
        <end position="119"/>
    </location>
</feature>
<dbReference type="AlphaFoldDB" id="G4D1V6"/>
<reference evidence="3 4" key="1">
    <citation type="submission" date="2011-06" db="EMBL/GenBank/DDBJ databases">
        <authorList>
            <person name="Muzny D."/>
            <person name="Qin X."/>
            <person name="Deng J."/>
            <person name="Jiang H."/>
            <person name="Liu Y."/>
            <person name="Qu J."/>
            <person name="Song X.-Z."/>
            <person name="Zhang L."/>
            <person name="Thornton R."/>
            <person name="Coyle M."/>
            <person name="Francisco L."/>
            <person name="Jackson L."/>
            <person name="Javaid M."/>
            <person name="Korchina V."/>
            <person name="Kovar C."/>
            <person name="Mata R."/>
            <person name="Mathew T."/>
            <person name="Ngo R."/>
            <person name="Nguyen L."/>
            <person name="Nguyen N."/>
            <person name="Okwuonu G."/>
            <person name="Ongeri F."/>
            <person name="Pham C."/>
            <person name="Simmons D."/>
            <person name="Wilczek-Boney K."/>
            <person name="Hale W."/>
            <person name="Jakkamsetti A."/>
            <person name="Pham P."/>
            <person name="Ruth R."/>
            <person name="San Lucas F."/>
            <person name="Warren J."/>
            <person name="Zhang J."/>
            <person name="Zhao Z."/>
            <person name="Zhou C."/>
            <person name="Zhu D."/>
            <person name="Lee S."/>
            <person name="Bess C."/>
            <person name="Blankenburg K."/>
            <person name="Forbes L."/>
            <person name="Fu Q."/>
            <person name="Gubbala S."/>
            <person name="Hirani K."/>
            <person name="Jayaseelan J.C."/>
            <person name="Lara F."/>
            <person name="Munidasa M."/>
            <person name="Palculict T."/>
            <person name="Patil S."/>
            <person name="Pu L.-L."/>
            <person name="Saada N."/>
            <person name="Tang L."/>
            <person name="Weissenberger G."/>
            <person name="Zhu Y."/>
            <person name="Hemphill L."/>
            <person name="Shang Y."/>
            <person name="Youmans B."/>
            <person name="Ayvaz T."/>
            <person name="Ross M."/>
            <person name="Santibanez J."/>
            <person name="Aqrawi P."/>
            <person name="Gross S."/>
            <person name="Joshi V."/>
            <person name="Fowler G."/>
            <person name="Nazareth L."/>
            <person name="Reid J."/>
            <person name="Worley K."/>
            <person name="Petrosino J."/>
            <person name="Highlander S."/>
            <person name="Gibbs R."/>
        </authorList>
    </citation>
    <scope>NUCLEOTIDE SEQUENCE [LARGE SCALE GENOMIC DNA]</scope>
    <source>
        <strain evidence="3 4">ATCC 29427</strain>
    </source>
</reference>
<keyword evidence="1" id="KW-1133">Transmembrane helix</keyword>